<sequence length="145" mass="15746">MSTAKDLTKEAPTSPRVRTAGYAILARMADKGRATLAGTVGEFHFDCPLDNFLFGFKGVQGSDVKKLLEDGASNEEIAAWLDANGTPKTEEEKTAWSDSAEAARPYDNPEKKEWFIGVCKEAGVDPATSTLFDYLEADDKASYAK</sequence>
<keyword evidence="4" id="KW-1185">Reference proteome</keyword>
<dbReference type="EMBL" id="JAENIK010000011">
    <property type="protein sequence ID" value="MBK1816584.1"/>
    <property type="molecule type" value="Genomic_DNA"/>
</dbReference>
<protein>
    <submittedName>
        <fullName evidence="3">DUF5069 domain-containing protein</fullName>
    </submittedName>
</protein>
<feature type="region of interest" description="Disordered" evidence="1">
    <location>
        <begin position="84"/>
        <end position="106"/>
    </location>
</feature>
<accession>A0A934R464</accession>
<evidence type="ECO:0000313" key="3">
    <source>
        <dbReference type="EMBL" id="MBK1816584.1"/>
    </source>
</evidence>
<reference evidence="3" key="1">
    <citation type="submission" date="2021-01" db="EMBL/GenBank/DDBJ databases">
        <title>Modified the classification status of verrucomicrobia.</title>
        <authorList>
            <person name="Feng X."/>
        </authorList>
    </citation>
    <scope>NUCLEOTIDE SEQUENCE</scope>
    <source>
        <strain evidence="3">JCM 18052</strain>
    </source>
</reference>
<proteinExistence type="predicted"/>
<evidence type="ECO:0000256" key="1">
    <source>
        <dbReference type="SAM" id="MobiDB-lite"/>
    </source>
</evidence>
<feature type="domain" description="DUF5069" evidence="2">
    <location>
        <begin position="9"/>
        <end position="140"/>
    </location>
</feature>
<organism evidence="3 4">
    <name type="scientific">Luteolibacter yonseiensis</name>
    <dbReference type="NCBI Taxonomy" id="1144680"/>
    <lineage>
        <taxon>Bacteria</taxon>
        <taxon>Pseudomonadati</taxon>
        <taxon>Verrucomicrobiota</taxon>
        <taxon>Verrucomicrobiia</taxon>
        <taxon>Verrucomicrobiales</taxon>
        <taxon>Verrucomicrobiaceae</taxon>
        <taxon>Luteolibacter</taxon>
    </lineage>
</organism>
<comment type="caution">
    <text evidence="3">The sequence shown here is derived from an EMBL/GenBank/DDBJ whole genome shotgun (WGS) entry which is preliminary data.</text>
</comment>
<name>A0A934R464_9BACT</name>
<dbReference type="InterPro" id="IPR031849">
    <property type="entry name" value="DUF5069"/>
</dbReference>
<evidence type="ECO:0000259" key="2">
    <source>
        <dbReference type="Pfam" id="PF16798"/>
    </source>
</evidence>
<evidence type="ECO:0000313" key="4">
    <source>
        <dbReference type="Proteomes" id="UP000600139"/>
    </source>
</evidence>
<dbReference type="Proteomes" id="UP000600139">
    <property type="component" value="Unassembled WGS sequence"/>
</dbReference>
<dbReference type="AlphaFoldDB" id="A0A934R464"/>
<dbReference type="Pfam" id="PF16798">
    <property type="entry name" value="DUF5069"/>
    <property type="match status" value="1"/>
</dbReference>
<gene>
    <name evidence="3" type="ORF">JIN84_13240</name>
</gene>
<dbReference type="RefSeq" id="WP_200351517.1">
    <property type="nucleotide sequence ID" value="NZ_BAABHZ010000006.1"/>
</dbReference>